<dbReference type="Pfam" id="PF01391">
    <property type="entry name" value="Collagen"/>
    <property type="match status" value="1"/>
</dbReference>
<dbReference type="PROSITE" id="PS50871">
    <property type="entry name" value="C1Q"/>
    <property type="match status" value="1"/>
</dbReference>
<feature type="domain" description="C1q" evidence="8">
    <location>
        <begin position="867"/>
        <end position="1011"/>
    </location>
</feature>
<dbReference type="Pfam" id="PF07546">
    <property type="entry name" value="EMI"/>
    <property type="match status" value="1"/>
</dbReference>
<dbReference type="GO" id="GO:0030097">
    <property type="term" value="P:hemopoiesis"/>
    <property type="evidence" value="ECO:0007669"/>
    <property type="project" value="Ensembl"/>
</dbReference>
<dbReference type="GO" id="GO:0140060">
    <property type="term" value="P:axon arborization"/>
    <property type="evidence" value="ECO:0007669"/>
    <property type="project" value="Ensembl"/>
</dbReference>
<evidence type="ECO:0000259" key="8">
    <source>
        <dbReference type="PROSITE" id="PS50871"/>
    </source>
</evidence>
<evidence type="ECO:0000313" key="10">
    <source>
        <dbReference type="Ensembl" id="ENSHHUP00000080318.1"/>
    </source>
</evidence>
<evidence type="ECO:0000256" key="3">
    <source>
        <dbReference type="ARBA" id="ARBA00022530"/>
    </source>
</evidence>
<keyword evidence="3" id="KW-0272">Extracellular matrix</keyword>
<dbReference type="Gene3D" id="1.10.287.1490">
    <property type="match status" value="1"/>
</dbReference>
<dbReference type="Pfam" id="PF00386">
    <property type="entry name" value="C1q"/>
    <property type="match status" value="1"/>
</dbReference>
<reference evidence="11" key="1">
    <citation type="submission" date="2018-06" db="EMBL/GenBank/DDBJ databases">
        <title>Genome assembly of Danube salmon.</title>
        <authorList>
            <person name="Macqueen D.J."/>
            <person name="Gundappa M.K."/>
        </authorList>
    </citation>
    <scope>NUCLEOTIDE SEQUENCE [LARGE SCALE GENOMIC DNA]</scope>
</reference>
<feature type="region of interest" description="Disordered" evidence="7">
    <location>
        <begin position="820"/>
        <end position="868"/>
    </location>
</feature>
<keyword evidence="4" id="KW-0732">Signal</keyword>
<dbReference type="AlphaFoldDB" id="A0A4W5R2Z7"/>
<keyword evidence="2" id="KW-0964">Secreted</keyword>
<evidence type="ECO:0000256" key="7">
    <source>
        <dbReference type="SAM" id="MobiDB-lite"/>
    </source>
</evidence>
<proteinExistence type="predicted"/>
<evidence type="ECO:0000256" key="1">
    <source>
        <dbReference type="ARBA" id="ARBA00004498"/>
    </source>
</evidence>
<evidence type="ECO:0000313" key="11">
    <source>
        <dbReference type="Proteomes" id="UP000314982"/>
    </source>
</evidence>
<dbReference type="InterPro" id="IPR001073">
    <property type="entry name" value="C1q_dom"/>
</dbReference>
<evidence type="ECO:0000256" key="6">
    <source>
        <dbReference type="ARBA" id="ARBA00023157"/>
    </source>
</evidence>
<dbReference type="PROSITE" id="PS51041">
    <property type="entry name" value="EMI"/>
    <property type="match status" value="1"/>
</dbReference>
<reference evidence="10" key="3">
    <citation type="submission" date="2025-09" db="UniProtKB">
        <authorList>
            <consortium name="Ensembl"/>
        </authorList>
    </citation>
    <scope>IDENTIFICATION</scope>
</reference>
<name>A0A4W5R2Z7_9TELE</name>
<dbReference type="GeneTree" id="ENSGT01030000234633"/>
<evidence type="ECO:0000256" key="4">
    <source>
        <dbReference type="ARBA" id="ARBA00022729"/>
    </source>
</evidence>
<dbReference type="SMART" id="SM00110">
    <property type="entry name" value="C1Q"/>
    <property type="match status" value="1"/>
</dbReference>
<keyword evidence="5" id="KW-0175">Coiled coil</keyword>
<dbReference type="STRING" id="62062.ENSHHUP00000080318"/>
<dbReference type="Gene3D" id="2.60.120.40">
    <property type="match status" value="1"/>
</dbReference>
<protein>
    <submittedName>
        <fullName evidence="10">Elastin microfibril interfacer 1a</fullName>
    </submittedName>
</protein>
<accession>A0A4W5R2Z7</accession>
<dbReference type="InterPro" id="IPR008160">
    <property type="entry name" value="Collagen"/>
</dbReference>
<reference evidence="10" key="2">
    <citation type="submission" date="2025-08" db="UniProtKB">
        <authorList>
            <consortium name="Ensembl"/>
        </authorList>
    </citation>
    <scope>IDENTIFICATION</scope>
</reference>
<dbReference type="InterPro" id="IPR050392">
    <property type="entry name" value="Collagen/C1q_domain"/>
</dbReference>
<evidence type="ECO:0000256" key="5">
    <source>
        <dbReference type="ARBA" id="ARBA00023054"/>
    </source>
</evidence>
<keyword evidence="11" id="KW-1185">Reference proteome</keyword>
<keyword evidence="6" id="KW-1015">Disulfide bond</keyword>
<comment type="subcellular location">
    <subcellularLocation>
        <location evidence="1">Secreted</location>
        <location evidence="1">Extracellular space</location>
        <location evidence="1">Extracellular matrix</location>
    </subcellularLocation>
</comment>
<dbReference type="Proteomes" id="UP000314982">
    <property type="component" value="Unassembled WGS sequence"/>
</dbReference>
<evidence type="ECO:0000256" key="2">
    <source>
        <dbReference type="ARBA" id="ARBA00022525"/>
    </source>
</evidence>
<dbReference type="Ensembl" id="ENSHHUT00000082889.1">
    <property type="protein sequence ID" value="ENSHHUP00000080318.1"/>
    <property type="gene ID" value="ENSHHUG00000046761.1"/>
</dbReference>
<sequence>MTHLASACIALQELVCLQGGICVYFFTGTGVLTGWHLCVFLYRNWCAYVVTRTISCVMEDGVETYVKPDYQRCAWGQCSRVMAYRTYRRPRYKVAYKMVTEMEWKCCHGYSGDDCYDGPTGTGDSQVTKYYDILSSINIYFQCASAHRPGLNGDRTLADAAKPMKETIHNIQTKLDQLDNRTQVHDQTLLSINNHLVNGDRGSRGNELDGAVTGKMDAMKEEILRELERRVSLSCSSCQSGVEDMRKQQKSDQERISALEKLLSSMEQHYRHNMDVTRREMERTQGCCNTVTDMDRRLTTVEGKFNATAQGYDVIKERLDKELGGGSGGGGGGGGRTKVTEEKLNGRLREVERRLNNTVRKTEQKFTNTGNNMKDNLQREVTTIRNMVLSHMDDHGYRIGKVELDLTVLTDTVTDHSRRLGQLENTTNFIDTKLSRTVDMCTETCGPNGKGRKTEDMVKTLEWSVVANKEDIQKFDTRLKDLSLIGDSLIDRVVDLSNEVKKIKGLTGEDGELFNQIVTEVETLGRSLDDCSICSTVDQDLQSFTNSTNSALEKCQYLFCVCMCVFIEYCHPNNPNRFDSEDSSCSQLCSNLQEEVGRLKEEVEECTGKCKTSLTDLKKNLDGHTTLHGQLGMDLKSIQGELSKFTIRFTTLNDSVEGLGHTVQRHGNTITDLGSTKDNITSELDQVQTELDEHIKDTRGRFTDLGREIKTITSKYVTEIGECRRSGDGLDKRLSKMEEVCGRLDGVSNSLAKIKEGLNRHVSGLWNCVNTLNSTVIFHDESIDNIQHVQLPDVHSDINRLNTSVLNVLEEFHSFKHQDFVGSPGLPGPRGERGYSGLPGPKGPQGREGPQGKPGKEGPLGPPGSDAHVPRLSFSAALTRPQARAGTIVFNKIFVNEKDVYNPGTGYFTAPVSGKYFFSATLTGHKNVKIEAVLSKSNYGVARGDSAGYQPEGLEKPMAEARHTPGALAVFNIILPMKAGDTVCIDLVTGKLAHSSEPLTIFSGMLLYETV</sequence>
<dbReference type="InterPro" id="IPR008983">
    <property type="entry name" value="Tumour_necrosis_fac-like_dom"/>
</dbReference>
<dbReference type="PANTHER" id="PTHR15427">
    <property type="entry name" value="EMILIN ELASTIN MICROFIBRIL INTERFACE-LOCATED PROTEIN ELASTIN MICROFIBRIL INTERFACER"/>
    <property type="match status" value="1"/>
</dbReference>
<organism evidence="10 11">
    <name type="scientific">Hucho hucho</name>
    <name type="common">huchen</name>
    <dbReference type="NCBI Taxonomy" id="62062"/>
    <lineage>
        <taxon>Eukaryota</taxon>
        <taxon>Metazoa</taxon>
        <taxon>Chordata</taxon>
        <taxon>Craniata</taxon>
        <taxon>Vertebrata</taxon>
        <taxon>Euteleostomi</taxon>
        <taxon>Actinopterygii</taxon>
        <taxon>Neopterygii</taxon>
        <taxon>Teleostei</taxon>
        <taxon>Protacanthopterygii</taxon>
        <taxon>Salmoniformes</taxon>
        <taxon>Salmonidae</taxon>
        <taxon>Salmoninae</taxon>
        <taxon>Hucho</taxon>
    </lineage>
</organism>
<dbReference type="SUPFAM" id="SSF49842">
    <property type="entry name" value="TNF-like"/>
    <property type="match status" value="1"/>
</dbReference>
<evidence type="ECO:0000259" key="9">
    <source>
        <dbReference type="PROSITE" id="PS51041"/>
    </source>
</evidence>
<dbReference type="PANTHER" id="PTHR15427:SF1">
    <property type="entry name" value="EMILIN-1"/>
    <property type="match status" value="1"/>
</dbReference>
<feature type="domain" description="EMI" evidence="9">
    <location>
        <begin position="42"/>
        <end position="117"/>
    </location>
</feature>
<dbReference type="InterPro" id="IPR011489">
    <property type="entry name" value="EMI_domain"/>
</dbReference>
<feature type="compositionally biased region" description="Low complexity" evidence="7">
    <location>
        <begin position="847"/>
        <end position="859"/>
    </location>
</feature>